<evidence type="ECO:0000256" key="1">
    <source>
        <dbReference type="ARBA" id="ARBA00000189"/>
    </source>
</evidence>
<dbReference type="GO" id="GO:0042744">
    <property type="term" value="P:hydrogen peroxide catabolic process"/>
    <property type="evidence" value="ECO:0007669"/>
    <property type="project" value="InterPro"/>
</dbReference>
<feature type="binding site" evidence="11">
    <location>
        <position position="182"/>
    </location>
    <ligand>
        <name>Ca(2+)</name>
        <dbReference type="ChEBI" id="CHEBI:29108"/>
        <label>2</label>
    </ligand>
</feature>
<dbReference type="GO" id="GO:0140825">
    <property type="term" value="F:lactoperoxidase activity"/>
    <property type="evidence" value="ECO:0007669"/>
    <property type="project" value="UniProtKB-EC"/>
</dbReference>
<protein>
    <recommendedName>
        <fullName evidence="3">peroxidase</fullName>
        <ecNumber evidence="3">1.11.1.7</ecNumber>
    </recommendedName>
</protein>
<feature type="disulfide bond" evidence="12">
    <location>
        <begin position="55"/>
        <end position="255"/>
    </location>
</feature>
<evidence type="ECO:0000256" key="7">
    <source>
        <dbReference type="ARBA" id="ARBA00023002"/>
    </source>
</evidence>
<evidence type="ECO:0000256" key="5">
    <source>
        <dbReference type="ARBA" id="ARBA00022617"/>
    </source>
</evidence>
<dbReference type="PANTHER" id="PTHR31517">
    <property type="match status" value="1"/>
</dbReference>
<dbReference type="InterPro" id="IPR010255">
    <property type="entry name" value="Haem_peroxidase_sf"/>
</dbReference>
<dbReference type="PROSITE" id="PS50873">
    <property type="entry name" value="PEROXIDASE_4"/>
    <property type="match status" value="1"/>
</dbReference>
<feature type="binding site" description="axial binding residue" evidence="11">
    <location>
        <position position="127"/>
    </location>
    <ligand>
        <name>heme b</name>
        <dbReference type="ChEBI" id="CHEBI:60344"/>
    </ligand>
    <ligandPart>
        <name>Fe</name>
        <dbReference type="ChEBI" id="CHEBI:18248"/>
    </ligandPart>
</feature>
<dbReference type="GO" id="GO:0006979">
    <property type="term" value="P:response to oxidative stress"/>
    <property type="evidence" value="ECO:0007669"/>
    <property type="project" value="InterPro"/>
</dbReference>
<keyword evidence="5" id="KW-0349">Heme</keyword>
<evidence type="ECO:0000313" key="15">
    <source>
        <dbReference type="Proteomes" id="UP001153076"/>
    </source>
</evidence>
<dbReference type="InterPro" id="IPR002016">
    <property type="entry name" value="Haem_peroxidase"/>
</dbReference>
<proteinExistence type="inferred from homology"/>
<dbReference type="PRINTS" id="PR00461">
    <property type="entry name" value="PLPEROXIDASE"/>
</dbReference>
<dbReference type="Pfam" id="PF00141">
    <property type="entry name" value="peroxidase"/>
    <property type="match status" value="1"/>
</dbReference>
<comment type="similarity">
    <text evidence="2">Belongs to the peroxidase family. Ascorbate peroxidase subfamily.</text>
</comment>
<gene>
    <name evidence="14" type="ORF">Cgig2_010328</name>
</gene>
<keyword evidence="6 11" id="KW-0479">Metal-binding</keyword>
<sequence>MQGCDASVIIQSTPNNKAEKDHPDNLSLAGDGFDTVIKAKAALDAVPGCTNNVSCADILAIATRDVVNLAGGIFWQVELGRLDGLVSTASSVNGRLPQPTDNVNQLNSLFASHGLTQTDMVALSGAHTVGFSHCDKFSKRIYGFAPNNTVDPTLNPQYANQLMAMCPTNVDPRIAVNIDPITPNKFDNWYYKNLIQGKGLFTSDQVLYTDPRTKPTVTNWAQNTIAFKQAFAQAMIKLGRVGVKTGTNGNIRLRCDAFN</sequence>
<feature type="binding site" evidence="11">
    <location>
        <position position="179"/>
    </location>
    <ligand>
        <name>Ca(2+)</name>
        <dbReference type="ChEBI" id="CHEBI:29108"/>
        <label>2</label>
    </ligand>
</feature>
<comment type="caution">
    <text evidence="14">The sequence shown here is derived from an EMBL/GenBank/DDBJ whole genome shotgun (WGS) entry which is preliminary data.</text>
</comment>
<comment type="catalytic activity">
    <reaction evidence="1">
        <text>2 a phenolic donor + H2O2 = 2 a phenolic radical donor + 2 H2O</text>
        <dbReference type="Rhea" id="RHEA:56136"/>
        <dbReference type="ChEBI" id="CHEBI:15377"/>
        <dbReference type="ChEBI" id="CHEBI:16240"/>
        <dbReference type="ChEBI" id="CHEBI:139520"/>
        <dbReference type="ChEBI" id="CHEBI:139521"/>
        <dbReference type="EC" id="1.11.1.7"/>
    </reaction>
</comment>
<feature type="binding site" evidence="11">
    <location>
        <position position="7"/>
    </location>
    <ligand>
        <name>Ca(2+)</name>
        <dbReference type="ChEBI" id="CHEBI:29108"/>
        <label>1</label>
    </ligand>
</feature>
<comment type="cofactor">
    <cofactor evidence="11">
        <name>heme b</name>
        <dbReference type="ChEBI" id="CHEBI:60344"/>
    </cofactor>
    <text evidence="11">Binds 1 heme b (iron(II)-protoporphyrin IX) group per subunit.</text>
</comment>
<evidence type="ECO:0000256" key="9">
    <source>
        <dbReference type="ARBA" id="ARBA00023157"/>
    </source>
</evidence>
<feature type="binding site" evidence="11">
    <location>
        <position position="3"/>
    </location>
    <ligand>
        <name>Ca(2+)</name>
        <dbReference type="ChEBI" id="CHEBI:29108"/>
        <label>1</label>
    </ligand>
</feature>
<organism evidence="14 15">
    <name type="scientific">Carnegiea gigantea</name>
    <dbReference type="NCBI Taxonomy" id="171969"/>
    <lineage>
        <taxon>Eukaryota</taxon>
        <taxon>Viridiplantae</taxon>
        <taxon>Streptophyta</taxon>
        <taxon>Embryophyta</taxon>
        <taxon>Tracheophyta</taxon>
        <taxon>Spermatophyta</taxon>
        <taxon>Magnoliopsida</taxon>
        <taxon>eudicotyledons</taxon>
        <taxon>Gunneridae</taxon>
        <taxon>Pentapetalae</taxon>
        <taxon>Caryophyllales</taxon>
        <taxon>Cactineae</taxon>
        <taxon>Cactaceae</taxon>
        <taxon>Cactoideae</taxon>
        <taxon>Echinocereeae</taxon>
        <taxon>Carnegiea</taxon>
    </lineage>
</organism>
<keyword evidence="4" id="KW-0575">Peroxidase</keyword>
<evidence type="ECO:0000256" key="8">
    <source>
        <dbReference type="ARBA" id="ARBA00023004"/>
    </source>
</evidence>
<dbReference type="GO" id="GO:0020037">
    <property type="term" value="F:heme binding"/>
    <property type="evidence" value="ECO:0007669"/>
    <property type="project" value="InterPro"/>
</dbReference>
<keyword evidence="9 12" id="KW-1015">Disulfide bond</keyword>
<evidence type="ECO:0000313" key="14">
    <source>
        <dbReference type="EMBL" id="KAJ8436983.1"/>
    </source>
</evidence>
<dbReference type="PRINTS" id="PR00458">
    <property type="entry name" value="PEROXIDASE"/>
</dbReference>
<evidence type="ECO:0000256" key="4">
    <source>
        <dbReference type="ARBA" id="ARBA00022559"/>
    </source>
</evidence>
<evidence type="ECO:0000256" key="6">
    <source>
        <dbReference type="ARBA" id="ARBA00022723"/>
    </source>
</evidence>
<dbReference type="EMBL" id="JAKOGI010000320">
    <property type="protein sequence ID" value="KAJ8436983.1"/>
    <property type="molecule type" value="Genomic_DNA"/>
</dbReference>
<evidence type="ECO:0000256" key="2">
    <source>
        <dbReference type="ARBA" id="ARBA00006873"/>
    </source>
</evidence>
<dbReference type="PANTHER" id="PTHR31517:SF3">
    <property type="entry name" value="PEROXIDASE"/>
    <property type="match status" value="1"/>
</dbReference>
<dbReference type="InterPro" id="IPR019793">
    <property type="entry name" value="Peroxidases_heam-ligand_BS"/>
</dbReference>
<evidence type="ECO:0000256" key="12">
    <source>
        <dbReference type="PIRSR" id="PIRSR600823-5"/>
    </source>
</evidence>
<feature type="binding site" evidence="11">
    <location>
        <position position="19"/>
    </location>
    <ligand>
        <name>Ca(2+)</name>
        <dbReference type="ChEBI" id="CHEBI:29108"/>
        <label>1</label>
    </ligand>
</feature>
<feature type="binding site" evidence="10">
    <location>
        <position position="97"/>
    </location>
    <ligand>
        <name>substrate</name>
    </ligand>
</feature>
<dbReference type="OrthoDB" id="2113341at2759"/>
<evidence type="ECO:0000256" key="11">
    <source>
        <dbReference type="PIRSR" id="PIRSR600823-3"/>
    </source>
</evidence>
<reference evidence="14" key="1">
    <citation type="submission" date="2022-04" db="EMBL/GenBank/DDBJ databases">
        <title>Carnegiea gigantea Genome sequencing and assembly v2.</title>
        <authorList>
            <person name="Copetti D."/>
            <person name="Sanderson M.J."/>
            <person name="Burquez A."/>
            <person name="Wojciechowski M.F."/>
        </authorList>
    </citation>
    <scope>NUCLEOTIDE SEQUENCE</scope>
    <source>
        <strain evidence="14">SGP5-SGP5p</strain>
        <tissue evidence="14">Aerial part</tissue>
    </source>
</reference>
<dbReference type="SUPFAM" id="SSF48113">
    <property type="entry name" value="Heme-dependent peroxidases"/>
    <property type="match status" value="1"/>
</dbReference>
<dbReference type="InterPro" id="IPR033905">
    <property type="entry name" value="Secretory_peroxidase"/>
</dbReference>
<keyword evidence="15" id="KW-1185">Reference proteome</keyword>
<accession>A0A9Q1K5W9</accession>
<feature type="binding site" evidence="11">
    <location>
        <position position="187"/>
    </location>
    <ligand>
        <name>Ca(2+)</name>
        <dbReference type="ChEBI" id="CHEBI:29108"/>
        <label>2</label>
    </ligand>
</feature>
<feature type="binding site" evidence="11">
    <location>
        <position position="5"/>
    </location>
    <ligand>
        <name>Ca(2+)</name>
        <dbReference type="ChEBI" id="CHEBI:29108"/>
        <label>1</label>
    </ligand>
</feature>
<dbReference type="Proteomes" id="UP001153076">
    <property type="component" value="Unassembled WGS sequence"/>
</dbReference>
<dbReference type="FunFam" id="1.10.420.10:FF:000001">
    <property type="entry name" value="Peroxidase"/>
    <property type="match status" value="1"/>
</dbReference>
<dbReference type="AlphaFoldDB" id="A0A9Q1K5W9"/>
<evidence type="ECO:0000256" key="3">
    <source>
        <dbReference type="ARBA" id="ARBA00012313"/>
    </source>
</evidence>
<feature type="disulfide bond" evidence="12">
    <location>
        <begin position="134"/>
        <end position="166"/>
    </location>
</feature>
<keyword evidence="11" id="KW-0106">Calcium</keyword>
<dbReference type="InterPro" id="IPR000823">
    <property type="entry name" value="Peroxidase_pln"/>
</dbReference>
<keyword evidence="8 11" id="KW-0408">Iron</keyword>
<evidence type="ECO:0000259" key="13">
    <source>
        <dbReference type="PROSITE" id="PS50873"/>
    </source>
</evidence>
<dbReference type="PROSITE" id="PS00435">
    <property type="entry name" value="PEROXIDASE_1"/>
    <property type="match status" value="1"/>
</dbReference>
<feature type="binding site" evidence="11">
    <location>
        <position position="128"/>
    </location>
    <ligand>
        <name>Ca(2+)</name>
        <dbReference type="ChEBI" id="CHEBI:29108"/>
        <label>2</label>
    </ligand>
</feature>
<dbReference type="EC" id="1.11.1.7" evidence="3"/>
<comment type="cofactor">
    <cofactor evidence="11">
        <name>Ca(2+)</name>
        <dbReference type="ChEBI" id="CHEBI:29108"/>
    </cofactor>
    <text evidence="11">Binds 2 calcium ions per subunit.</text>
</comment>
<dbReference type="Gene3D" id="1.10.520.10">
    <property type="match status" value="1"/>
</dbReference>
<dbReference type="GO" id="GO:0046872">
    <property type="term" value="F:metal ion binding"/>
    <property type="evidence" value="ECO:0007669"/>
    <property type="project" value="UniProtKB-KW"/>
</dbReference>
<name>A0A9Q1K5W9_9CARY</name>
<dbReference type="Gene3D" id="1.10.420.10">
    <property type="entry name" value="Peroxidase, domain 2"/>
    <property type="match status" value="1"/>
</dbReference>
<evidence type="ECO:0000256" key="10">
    <source>
        <dbReference type="PIRSR" id="PIRSR600823-2"/>
    </source>
</evidence>
<dbReference type="CDD" id="cd00693">
    <property type="entry name" value="secretory_peroxidase"/>
    <property type="match status" value="1"/>
</dbReference>
<keyword evidence="7" id="KW-0560">Oxidoreductase</keyword>
<feature type="domain" description="Plant heme peroxidase family profile" evidence="13">
    <location>
        <begin position="1"/>
        <end position="259"/>
    </location>
</feature>